<dbReference type="HOGENOM" id="CLU_3023380_0_0_7"/>
<dbReference type="EMBL" id="CP000768">
    <property type="protein sequence ID" value="ABS43533.1"/>
    <property type="molecule type" value="Genomic_DNA"/>
</dbReference>
<reference evidence="2" key="1">
    <citation type="submission" date="2007-07" db="EMBL/GenBank/DDBJ databases">
        <title>Complete genome sequence of Campylobacter jejuni subsp doylei 269.97 isolated from human blood.</title>
        <authorList>
            <person name="Fouts D.E."/>
            <person name="Mongodin E.F."/>
            <person name="Puiu D."/>
            <person name="Sebastian Y."/>
            <person name="Miller W.G."/>
            <person name="Mandrell R.E."/>
            <person name="Lastovica A.J."/>
            <person name="Nelson K.E."/>
        </authorList>
    </citation>
    <scope>NUCLEOTIDE SEQUENCE [LARGE SCALE GENOMIC DNA]</scope>
    <source>
        <strain evidence="2">ATCC BAA-1458 / RM4099 / 269.97</strain>
    </source>
</reference>
<sequence length="55" mass="6461">MGLKNGGGGGNLYKKYIRIAYFKYCKKQSDLIKYKFKISIILKHFISKEENEKNI</sequence>
<evidence type="ECO:0000313" key="1">
    <source>
        <dbReference type="EMBL" id="ABS43533.1"/>
    </source>
</evidence>
<dbReference type="KEGG" id="cjd:JJD26997_1276"/>
<proteinExistence type="predicted"/>
<name>A7H497_CAMJD</name>
<accession>A7H497</accession>
<evidence type="ECO:0000313" key="2">
    <source>
        <dbReference type="Proteomes" id="UP000002302"/>
    </source>
</evidence>
<dbReference type="AlphaFoldDB" id="A7H497"/>
<dbReference type="Proteomes" id="UP000002302">
    <property type="component" value="Chromosome"/>
</dbReference>
<gene>
    <name evidence="1" type="ordered locus">JJD26997_1276</name>
</gene>
<protein>
    <submittedName>
        <fullName evidence="1">Uncharacterized protein</fullName>
    </submittedName>
</protein>
<organism evidence="1 2">
    <name type="scientific">Campylobacter jejuni subsp. doylei (strain ATCC BAA-1458 / RM4099 / 269.97)</name>
    <dbReference type="NCBI Taxonomy" id="360109"/>
    <lineage>
        <taxon>Bacteria</taxon>
        <taxon>Pseudomonadati</taxon>
        <taxon>Campylobacterota</taxon>
        <taxon>Epsilonproteobacteria</taxon>
        <taxon>Campylobacterales</taxon>
        <taxon>Campylobacteraceae</taxon>
        <taxon>Campylobacter</taxon>
    </lineage>
</organism>